<feature type="transmembrane region" description="Helical" evidence="14">
    <location>
        <begin position="12"/>
        <end position="28"/>
    </location>
</feature>
<feature type="transmembrane region" description="Helical" evidence="14">
    <location>
        <begin position="329"/>
        <end position="350"/>
    </location>
</feature>
<dbReference type="GO" id="GO:0005886">
    <property type="term" value="C:plasma membrane"/>
    <property type="evidence" value="ECO:0007669"/>
    <property type="project" value="UniProtKB-SubCell"/>
</dbReference>
<keyword evidence="8 14" id="KW-1133">Transmembrane helix</keyword>
<keyword evidence="4" id="KW-1003">Cell membrane</keyword>
<evidence type="ECO:0000256" key="8">
    <source>
        <dbReference type="ARBA" id="ARBA00022989"/>
    </source>
</evidence>
<reference evidence="15 16" key="1">
    <citation type="submission" date="2015-01" db="EMBL/GenBank/DDBJ databases">
        <title>Vibrio sp. C1 JCM 19231 whole genome shotgun sequence.</title>
        <authorList>
            <person name="Sawabe T."/>
            <person name="Meirelles P."/>
            <person name="Feng G."/>
            <person name="Sayaka M."/>
            <person name="Hattori M."/>
            <person name="Ohkuma M."/>
        </authorList>
    </citation>
    <scope>NUCLEOTIDE SEQUENCE [LARGE SCALE GENOMIC DNA]</scope>
    <source>
        <strain evidence="16">JCM 19231</strain>
    </source>
</reference>
<keyword evidence="16" id="KW-1185">Reference proteome</keyword>
<evidence type="ECO:0000256" key="11">
    <source>
        <dbReference type="ARBA" id="ARBA00038218"/>
    </source>
</evidence>
<feature type="transmembrane region" description="Helical" evidence="14">
    <location>
        <begin position="34"/>
        <end position="54"/>
    </location>
</feature>
<name>A0A0B8NN04_9VIBR</name>
<dbReference type="GO" id="GO:0009401">
    <property type="term" value="P:phosphoenolpyruvate-dependent sugar phosphotransferase system"/>
    <property type="evidence" value="ECO:0007669"/>
    <property type="project" value="UniProtKB-KW"/>
</dbReference>
<evidence type="ECO:0000313" key="16">
    <source>
        <dbReference type="Proteomes" id="UP000031671"/>
    </source>
</evidence>
<evidence type="ECO:0000256" key="10">
    <source>
        <dbReference type="ARBA" id="ARBA00037387"/>
    </source>
</evidence>
<dbReference type="EMBL" id="BBRZ01000022">
    <property type="protein sequence ID" value="GAM56030.1"/>
    <property type="molecule type" value="Genomic_DNA"/>
</dbReference>
<feature type="transmembrane region" description="Helical" evidence="14">
    <location>
        <begin position="95"/>
        <end position="114"/>
    </location>
</feature>
<evidence type="ECO:0000256" key="7">
    <source>
        <dbReference type="ARBA" id="ARBA00022692"/>
    </source>
</evidence>
<keyword evidence="5" id="KW-0762">Sugar transport</keyword>
<evidence type="ECO:0000256" key="1">
    <source>
        <dbReference type="ARBA" id="ARBA00004651"/>
    </source>
</evidence>
<dbReference type="AlphaFoldDB" id="A0A0B8NN04"/>
<dbReference type="InterPro" id="IPR004703">
    <property type="entry name" value="PTS_sugar-sp_permease"/>
</dbReference>
<proteinExistence type="inferred from homology"/>
<dbReference type="Proteomes" id="UP000031671">
    <property type="component" value="Unassembled WGS sequence"/>
</dbReference>
<comment type="similarity">
    <text evidence="11">Belongs to the UlaA family.</text>
</comment>
<evidence type="ECO:0000256" key="14">
    <source>
        <dbReference type="SAM" id="Phobius"/>
    </source>
</evidence>
<organism evidence="15 16">
    <name type="scientific">Vibrio ishigakensis</name>
    <dbReference type="NCBI Taxonomy" id="1481914"/>
    <lineage>
        <taxon>Bacteria</taxon>
        <taxon>Pseudomonadati</taxon>
        <taxon>Pseudomonadota</taxon>
        <taxon>Gammaproteobacteria</taxon>
        <taxon>Vibrionales</taxon>
        <taxon>Vibrionaceae</taxon>
        <taxon>Vibrio</taxon>
    </lineage>
</organism>
<keyword evidence="9 14" id="KW-0472">Membrane</keyword>
<reference evidence="15 16" key="2">
    <citation type="submission" date="2015-01" db="EMBL/GenBank/DDBJ databases">
        <authorList>
            <consortium name="NBRP consortium"/>
            <person name="Sawabe T."/>
            <person name="Meirelles P."/>
            <person name="Feng G."/>
            <person name="Sayaka M."/>
            <person name="Hattori M."/>
            <person name="Ohkuma M."/>
        </authorList>
    </citation>
    <scope>NUCLEOTIDE SEQUENCE [LARGE SCALE GENOMIC DNA]</scope>
    <source>
        <strain evidence="16">JCM 19231</strain>
    </source>
</reference>
<dbReference type="RefSeq" id="WP_261835008.1">
    <property type="nucleotide sequence ID" value="NZ_AP024881.1"/>
</dbReference>
<comment type="caution">
    <text evidence="15">The sequence shown here is derived from an EMBL/GenBank/DDBJ whole genome shotgun (WGS) entry which is preliminary data.</text>
</comment>
<keyword evidence="3" id="KW-0813">Transport</keyword>
<gene>
    <name evidence="15" type="ORF">JCM19231_5667</name>
</gene>
<dbReference type="PANTHER" id="PTHR33843">
    <property type="entry name" value="ASCORBATE-SPECIFIC PTS SYSTEM EIIC COMPONENT"/>
    <property type="match status" value="1"/>
</dbReference>
<evidence type="ECO:0000256" key="2">
    <source>
        <dbReference type="ARBA" id="ARBA00011738"/>
    </source>
</evidence>
<sequence length="436" mass="46234">MLDTIIELLKDASILVSVFTLVGCVIQGKSANDTIVSVTKTFIGFILLFAAAKLMISPSLKEFSKIFMMAFHVEGIVPNNEVIIVEAIVQLGREFGSAIAFGLIGAMALNLVFARFTPLKYVVLSGHHVFFMVSCLALISILHGFSIPEAAVIGAVITGAWCVISPSLLVGYCRHIKGCEPLRAHGDFSIGQFGSTSYMLAGFLGDKFGNKENDIEKAEMPTAIGFLADKNTSNFVVMLAFFLVSSAVAGFDNVQHLANASAKHGHENVFLYLLKQSGYFAGGVFTLTKGVHMFVEELIPAFKGISDKLIKNSVPAVEIYSLFPYSKNAVFVGFICCTMAGFVAMIMLPLFGLPVIVPSLLFTFASGGGAGIIGNATGGTRGCIMGSLACGFISIIGSGIVFQPIHDAGVTAPTTYSTTDFSILGEGLHLVLSLIS</sequence>
<evidence type="ECO:0000256" key="5">
    <source>
        <dbReference type="ARBA" id="ARBA00022597"/>
    </source>
</evidence>
<evidence type="ECO:0000256" key="6">
    <source>
        <dbReference type="ARBA" id="ARBA00022683"/>
    </source>
</evidence>
<comment type="function">
    <text evidence="10">The phosphoenolpyruvate-dependent sugar phosphotransferase system (sugar PTS), a major carbohydrate active transport system, catalyzes the phosphorylation of incoming sugar substrates concomitantly with their translocation across the cell membrane. The enzyme II UlaABC PTS system is involved in ascorbate transport.</text>
</comment>
<feature type="transmembrane region" description="Helical" evidence="14">
    <location>
        <begin position="121"/>
        <end position="145"/>
    </location>
</feature>
<dbReference type="PANTHER" id="PTHR33843:SF4">
    <property type="entry name" value="ASCORBATE-SPECIFIC PTS SYSTEM EIIC COMPONENT"/>
    <property type="match status" value="1"/>
</dbReference>
<evidence type="ECO:0000256" key="12">
    <source>
        <dbReference type="ARBA" id="ARBA00039702"/>
    </source>
</evidence>
<evidence type="ECO:0000256" key="9">
    <source>
        <dbReference type="ARBA" id="ARBA00023136"/>
    </source>
</evidence>
<accession>A0A0B8NN04</accession>
<feature type="transmembrane region" description="Helical" evidence="14">
    <location>
        <begin position="356"/>
        <end position="376"/>
    </location>
</feature>
<keyword evidence="6" id="KW-0598">Phosphotransferase system</keyword>
<keyword evidence="7 14" id="KW-0812">Transmembrane</keyword>
<dbReference type="InterPro" id="IPR051562">
    <property type="entry name" value="Ascorbate-PTS_EIIC"/>
</dbReference>
<evidence type="ECO:0000313" key="15">
    <source>
        <dbReference type="EMBL" id="GAM56030.1"/>
    </source>
</evidence>
<comment type="subunit">
    <text evidence="2">Homodimer.</text>
</comment>
<evidence type="ECO:0000256" key="3">
    <source>
        <dbReference type="ARBA" id="ARBA00022448"/>
    </source>
</evidence>
<evidence type="ECO:0000256" key="13">
    <source>
        <dbReference type="ARBA" id="ARBA00042859"/>
    </source>
</evidence>
<dbReference type="Pfam" id="PF03611">
    <property type="entry name" value="EIIC-GAT"/>
    <property type="match status" value="1"/>
</dbReference>
<comment type="subcellular location">
    <subcellularLocation>
        <location evidence="1">Cell membrane</location>
        <topology evidence="1">Multi-pass membrane protein</topology>
    </subcellularLocation>
</comment>
<protein>
    <recommendedName>
        <fullName evidence="12">Ascorbate-specific PTS system EIIC component</fullName>
    </recommendedName>
    <alternativeName>
        <fullName evidence="13">Ascorbate-specific permease IIC component UlaA</fullName>
    </alternativeName>
</protein>
<evidence type="ECO:0000256" key="4">
    <source>
        <dbReference type="ARBA" id="ARBA00022475"/>
    </source>
</evidence>
<feature type="transmembrane region" description="Helical" evidence="14">
    <location>
        <begin position="151"/>
        <end position="173"/>
    </location>
</feature>
<feature type="transmembrane region" description="Helical" evidence="14">
    <location>
        <begin position="383"/>
        <end position="405"/>
    </location>
</feature>